<dbReference type="EMBL" id="BARS01052805">
    <property type="protein sequence ID" value="GAG45863.1"/>
    <property type="molecule type" value="Genomic_DNA"/>
</dbReference>
<comment type="caution">
    <text evidence="1">The sequence shown here is derived from an EMBL/GenBank/DDBJ whole genome shotgun (WGS) entry which is preliminary data.</text>
</comment>
<name>X0YAU1_9ZZZZ</name>
<organism evidence="1">
    <name type="scientific">marine sediment metagenome</name>
    <dbReference type="NCBI Taxonomy" id="412755"/>
    <lineage>
        <taxon>unclassified sequences</taxon>
        <taxon>metagenomes</taxon>
        <taxon>ecological metagenomes</taxon>
    </lineage>
</organism>
<proteinExistence type="predicted"/>
<feature type="non-terminal residue" evidence="1">
    <location>
        <position position="1"/>
    </location>
</feature>
<reference evidence="1" key="1">
    <citation type="journal article" date="2014" name="Front. Microbiol.">
        <title>High frequency of phylogenetically diverse reductive dehalogenase-homologous genes in deep subseafloor sedimentary metagenomes.</title>
        <authorList>
            <person name="Kawai M."/>
            <person name="Futagami T."/>
            <person name="Toyoda A."/>
            <person name="Takaki Y."/>
            <person name="Nishi S."/>
            <person name="Hori S."/>
            <person name="Arai W."/>
            <person name="Tsubouchi T."/>
            <person name="Morono Y."/>
            <person name="Uchiyama I."/>
            <person name="Ito T."/>
            <person name="Fujiyama A."/>
            <person name="Inagaki F."/>
            <person name="Takami H."/>
        </authorList>
    </citation>
    <scope>NUCLEOTIDE SEQUENCE</scope>
    <source>
        <strain evidence="1">Expedition CK06-06</strain>
    </source>
</reference>
<dbReference type="AlphaFoldDB" id="X0YAU1"/>
<protein>
    <submittedName>
        <fullName evidence="1">Uncharacterized protein</fullName>
    </submittedName>
</protein>
<gene>
    <name evidence="1" type="ORF">S01H1_78452</name>
</gene>
<accession>X0YAU1</accession>
<sequence>LEIRLESLGFIEINRTISPEKIFCQRYYKDPSIALEPEFRKGDSTYSFLSEVELEESNCRLREAIEEGSVYEVMNRATTRAAEIGEAVIVSARKI</sequence>
<evidence type="ECO:0000313" key="1">
    <source>
        <dbReference type="EMBL" id="GAG45863.1"/>
    </source>
</evidence>